<reference evidence="1 2" key="1">
    <citation type="submission" date="2019-10" db="EMBL/GenBank/DDBJ databases">
        <title>The Genome Sequence of Clostridium tarantellae Isolated from Fish Brain.</title>
        <authorList>
            <person name="Bano L."/>
            <person name="Kiel M."/>
            <person name="Sales G."/>
            <person name="Doxey A.C."/>
            <person name="Mansfield M.J."/>
            <person name="Schiavone M."/>
            <person name="Rossetto O."/>
            <person name="Pirazzini M."/>
            <person name="Dobrindt U."/>
            <person name="Montecucco C."/>
        </authorList>
    </citation>
    <scope>NUCLEOTIDE SEQUENCE [LARGE SCALE GENOMIC DNA]</scope>
    <source>
        <strain evidence="1 2">DSM 3997</strain>
    </source>
</reference>
<protein>
    <submittedName>
        <fullName evidence="1">DUF1963 domain-containing protein</fullName>
    </submittedName>
</protein>
<sequence length="180" mass="21725">MDPLATIFIEKNDYLPKDLNGIALITIFISDSFYDGNIDFNNFKKYFNIKTYTTTKNLIYCQWDNKYMKHFPLTEEYVNNDYPLWDDGGIPNNLFEILCEMEDSNDIDYYEDIAEDFYSQHKIGGYPSFRQSGYWFNEEYNYVLQISSDEKANFNIVHNGNFYFYYNSKKNDWKVYCDFY</sequence>
<dbReference type="EMBL" id="WHJC01000368">
    <property type="protein sequence ID" value="MPQ44949.1"/>
    <property type="molecule type" value="Genomic_DNA"/>
</dbReference>
<dbReference type="InterPro" id="IPR015315">
    <property type="entry name" value="DUF1963"/>
</dbReference>
<gene>
    <name evidence="1" type="ORF">GBZ86_14560</name>
</gene>
<evidence type="ECO:0000313" key="1">
    <source>
        <dbReference type="EMBL" id="MPQ44949.1"/>
    </source>
</evidence>
<dbReference type="Pfam" id="PF09234">
    <property type="entry name" value="DUF1963"/>
    <property type="match status" value="1"/>
</dbReference>
<accession>A0A6I1MXS7</accession>
<dbReference type="Gene3D" id="2.30.320.10">
    <property type="entry name" value="YwqG-like"/>
    <property type="match status" value="1"/>
</dbReference>
<organism evidence="1 2">
    <name type="scientific">Clostridium tarantellae</name>
    <dbReference type="NCBI Taxonomy" id="39493"/>
    <lineage>
        <taxon>Bacteria</taxon>
        <taxon>Bacillati</taxon>
        <taxon>Bacillota</taxon>
        <taxon>Clostridia</taxon>
        <taxon>Eubacteriales</taxon>
        <taxon>Clostridiaceae</taxon>
        <taxon>Clostridium</taxon>
    </lineage>
</organism>
<proteinExistence type="predicted"/>
<dbReference type="AlphaFoldDB" id="A0A6I1MXS7"/>
<evidence type="ECO:0000313" key="2">
    <source>
        <dbReference type="Proteomes" id="UP000430345"/>
    </source>
</evidence>
<comment type="caution">
    <text evidence="1">The sequence shown here is derived from an EMBL/GenBank/DDBJ whole genome shotgun (WGS) entry which is preliminary data.</text>
</comment>
<dbReference type="RefSeq" id="WP_327445278.1">
    <property type="nucleotide sequence ID" value="NZ_WHJC01000368.1"/>
</dbReference>
<name>A0A6I1MXS7_9CLOT</name>
<dbReference type="Proteomes" id="UP000430345">
    <property type="component" value="Unassembled WGS sequence"/>
</dbReference>
<keyword evidence="2" id="KW-1185">Reference proteome</keyword>